<evidence type="ECO:0000313" key="7">
    <source>
        <dbReference type="EMBL" id="KWX02686.1"/>
    </source>
</evidence>
<evidence type="ECO:0000256" key="5">
    <source>
        <dbReference type="ARBA" id="ARBA00023136"/>
    </source>
</evidence>
<feature type="transmembrane region" description="Helical" evidence="6">
    <location>
        <begin position="231"/>
        <end position="255"/>
    </location>
</feature>
<dbReference type="PANTHER" id="PTHR23513">
    <property type="entry name" value="INTEGRAL MEMBRANE EFFLUX PROTEIN-RELATED"/>
    <property type="match status" value="1"/>
</dbReference>
<dbReference type="GO" id="GO:0022857">
    <property type="term" value="F:transmembrane transporter activity"/>
    <property type="evidence" value="ECO:0007669"/>
    <property type="project" value="InterPro"/>
</dbReference>
<dbReference type="InterPro" id="IPR022324">
    <property type="entry name" value="Bacilysin_exporter_BacE_put"/>
</dbReference>
<evidence type="ECO:0000256" key="1">
    <source>
        <dbReference type="ARBA" id="ARBA00004651"/>
    </source>
</evidence>
<keyword evidence="8" id="KW-1185">Reference proteome</keyword>
<name>A0A132MY78_9ACTN</name>
<reference evidence="8" key="1">
    <citation type="submission" date="2015-04" db="EMBL/GenBank/DDBJ databases">
        <title>Physiological reanalysis, assessment of diazotrophy, and genome sequences of multiple isolates of Streptomyces thermoautotrophicus.</title>
        <authorList>
            <person name="MacKellar D.C."/>
            <person name="Lieber L."/>
            <person name="Norman J."/>
            <person name="Bolger A."/>
            <person name="Tobin C."/>
            <person name="Murray J.W."/>
            <person name="Chang R."/>
            <person name="Ford T."/>
            <person name="Nguyen P.Q."/>
            <person name="Woodward J."/>
            <person name="Permingeat H."/>
            <person name="Joshi N.S."/>
            <person name="Silver P.A."/>
            <person name="Usadel B."/>
            <person name="Rutherford A.W."/>
            <person name="Friesen M."/>
            <person name="Prell J."/>
        </authorList>
    </citation>
    <scope>NUCLEOTIDE SEQUENCE [LARGE SCALE GENOMIC DNA]</scope>
    <source>
        <strain evidence="8">H1</strain>
    </source>
</reference>
<keyword evidence="3 6" id="KW-0812">Transmembrane</keyword>
<sequence length="417" mass="43530">MTSSAGVGFRELLLHREIRGVLLAQATSDIGDNFTRVAVATLVLVRADSALLSALTFAIAFVPPLFGTPLLTPFADRLSRKSVMLLCDLARAGIVAVLTVAAWLEAPLAALFGLLVLSEIFGVPFRAARQAMLPDILPDQQRFLAVQGLSQTLNQTNQVIGLVSGGLLTSLTHPVLALSIDALSFLVSGLLVATHVVRRSAPLPGKIGASTLVSDMGQAVRMIFSEPVRRAFVPFAWGIAYVLVAPEAVALLYAQQQGSRGLSGFLLASVPAGAAIGAVIVTRRSPARALDHMRLTAILAAIPLVLTGLNPPLPVTLALWVLAGLAQGFFVPTMFMTVTLATPMEYRGRVIGFASSIFSVMTVVGYVSTGALADLWSPAAAVASAGVFGVLVAAGLIAAWPGDALRRLVDQGTPARA</sequence>
<accession>A0A132MY78</accession>
<feature type="transmembrane region" description="Helical" evidence="6">
    <location>
        <begin position="50"/>
        <end position="71"/>
    </location>
</feature>
<dbReference type="InterPro" id="IPR011701">
    <property type="entry name" value="MFS"/>
</dbReference>
<dbReference type="InterPro" id="IPR036259">
    <property type="entry name" value="MFS_trans_sf"/>
</dbReference>
<dbReference type="STRING" id="1469144.LI90_3729"/>
<dbReference type="Proteomes" id="UP000070188">
    <property type="component" value="Unassembled WGS sequence"/>
</dbReference>
<dbReference type="PANTHER" id="PTHR23513:SF11">
    <property type="entry name" value="STAPHYLOFERRIN A TRANSPORTER"/>
    <property type="match status" value="1"/>
</dbReference>
<dbReference type="PRINTS" id="PR01988">
    <property type="entry name" value="EXPORTERBACE"/>
</dbReference>
<evidence type="ECO:0000256" key="3">
    <source>
        <dbReference type="ARBA" id="ARBA00022692"/>
    </source>
</evidence>
<dbReference type="AlphaFoldDB" id="A0A132MY78"/>
<keyword evidence="4 6" id="KW-1133">Transmembrane helix</keyword>
<dbReference type="Pfam" id="PF07690">
    <property type="entry name" value="MFS_1"/>
    <property type="match status" value="1"/>
</dbReference>
<evidence type="ECO:0000256" key="2">
    <source>
        <dbReference type="ARBA" id="ARBA00022475"/>
    </source>
</evidence>
<dbReference type="GO" id="GO:0005886">
    <property type="term" value="C:plasma membrane"/>
    <property type="evidence" value="ECO:0007669"/>
    <property type="project" value="UniProtKB-SubCell"/>
</dbReference>
<dbReference type="CDD" id="cd06173">
    <property type="entry name" value="MFS_MefA_like"/>
    <property type="match status" value="1"/>
</dbReference>
<feature type="transmembrane region" description="Helical" evidence="6">
    <location>
        <begin position="317"/>
        <end position="338"/>
    </location>
</feature>
<dbReference type="PATRIC" id="fig|1469144.10.peg.4003"/>
<dbReference type="RefSeq" id="WP_171843065.1">
    <property type="nucleotide sequence ID" value="NZ_LAXD01000001.1"/>
</dbReference>
<dbReference type="SUPFAM" id="SSF103473">
    <property type="entry name" value="MFS general substrate transporter"/>
    <property type="match status" value="1"/>
</dbReference>
<feature type="transmembrane region" description="Helical" evidence="6">
    <location>
        <begin position="261"/>
        <end position="281"/>
    </location>
</feature>
<comment type="caution">
    <text evidence="7">The sequence shown here is derived from an EMBL/GenBank/DDBJ whole genome shotgun (WGS) entry which is preliminary data.</text>
</comment>
<evidence type="ECO:0000256" key="4">
    <source>
        <dbReference type="ARBA" id="ARBA00022989"/>
    </source>
</evidence>
<comment type="subcellular location">
    <subcellularLocation>
        <location evidence="1">Cell membrane</location>
        <topology evidence="1">Multi-pass membrane protein</topology>
    </subcellularLocation>
</comment>
<feature type="transmembrane region" description="Helical" evidence="6">
    <location>
        <begin position="293"/>
        <end position="311"/>
    </location>
</feature>
<organism evidence="7 8">
    <name type="scientific">Carbonactinospora thermoautotrophica</name>
    <dbReference type="NCBI Taxonomy" id="1469144"/>
    <lineage>
        <taxon>Bacteria</taxon>
        <taxon>Bacillati</taxon>
        <taxon>Actinomycetota</taxon>
        <taxon>Actinomycetes</taxon>
        <taxon>Kitasatosporales</taxon>
        <taxon>Carbonactinosporaceae</taxon>
        <taxon>Carbonactinospora</taxon>
    </lineage>
</organism>
<feature type="transmembrane region" description="Helical" evidence="6">
    <location>
        <begin position="379"/>
        <end position="400"/>
    </location>
</feature>
<keyword evidence="2" id="KW-1003">Cell membrane</keyword>
<dbReference type="EMBL" id="LAXD01000001">
    <property type="protein sequence ID" value="KWX02686.1"/>
    <property type="molecule type" value="Genomic_DNA"/>
</dbReference>
<dbReference type="Gene3D" id="1.20.1250.20">
    <property type="entry name" value="MFS general substrate transporter like domains"/>
    <property type="match status" value="1"/>
</dbReference>
<evidence type="ECO:0008006" key="9">
    <source>
        <dbReference type="Google" id="ProtNLM"/>
    </source>
</evidence>
<evidence type="ECO:0000256" key="6">
    <source>
        <dbReference type="SAM" id="Phobius"/>
    </source>
</evidence>
<evidence type="ECO:0000313" key="8">
    <source>
        <dbReference type="Proteomes" id="UP000070188"/>
    </source>
</evidence>
<gene>
    <name evidence="7" type="ORF">LI90_3729</name>
</gene>
<proteinExistence type="predicted"/>
<protein>
    <recommendedName>
        <fullName evidence="9">MFS transporter</fullName>
    </recommendedName>
</protein>
<feature type="transmembrane region" description="Helical" evidence="6">
    <location>
        <begin position="350"/>
        <end position="373"/>
    </location>
</feature>
<keyword evidence="5 6" id="KW-0472">Membrane</keyword>